<sequence>MGAKTGLLVYADGDVPDLLRQAGAADPARTSALLRRLYPGREIEEGAGSSLRGGVYPPDGTVYAACRPGLEIVCDREVMIDFPSQLPEHLVAASTGRRLVLHAMHSVVDWFAFAVWEDERLVRSLSLSPDDGIIENVGEPLPFELPYWAGNRPADVIPWPDEDGEEEEEEEEEEPYPLPFHPLELGEDALRALFGFVLEGRPEPDDIDAGAVELHGFRVRDASGPGPAEREAEPRQAVEAMGPPRFYTLGPDGSLTRRDSL</sequence>
<dbReference type="RefSeq" id="WP_093851593.1">
    <property type="nucleotide sequence ID" value="NZ_FOSG01000019.1"/>
</dbReference>
<dbReference type="EMBL" id="FOSG01000019">
    <property type="protein sequence ID" value="SFL47112.1"/>
    <property type="molecule type" value="Genomic_DNA"/>
</dbReference>
<dbReference type="OrthoDB" id="4772769at2"/>
<keyword evidence="3" id="KW-1185">Reference proteome</keyword>
<feature type="region of interest" description="Disordered" evidence="1">
    <location>
        <begin position="154"/>
        <end position="181"/>
    </location>
</feature>
<organism evidence="2 3">
    <name type="scientific">Streptomyces pini</name>
    <dbReference type="NCBI Taxonomy" id="1520580"/>
    <lineage>
        <taxon>Bacteria</taxon>
        <taxon>Bacillati</taxon>
        <taxon>Actinomycetota</taxon>
        <taxon>Actinomycetes</taxon>
        <taxon>Kitasatosporales</taxon>
        <taxon>Streptomycetaceae</taxon>
        <taxon>Streptomyces</taxon>
    </lineage>
</organism>
<accession>A0A1I4HY94</accession>
<evidence type="ECO:0000313" key="2">
    <source>
        <dbReference type="EMBL" id="SFL47112.1"/>
    </source>
</evidence>
<evidence type="ECO:0000313" key="3">
    <source>
        <dbReference type="Proteomes" id="UP000198928"/>
    </source>
</evidence>
<dbReference type="InterPro" id="IPR053847">
    <property type="entry name" value="DUF6928"/>
</dbReference>
<dbReference type="Pfam" id="PF21997">
    <property type="entry name" value="DUF6928"/>
    <property type="match status" value="1"/>
</dbReference>
<dbReference type="Proteomes" id="UP000198928">
    <property type="component" value="Unassembled WGS sequence"/>
</dbReference>
<feature type="compositionally biased region" description="Acidic residues" evidence="1">
    <location>
        <begin position="160"/>
        <end position="175"/>
    </location>
</feature>
<gene>
    <name evidence="2" type="ORF">SAMN05192584_11987</name>
</gene>
<feature type="region of interest" description="Disordered" evidence="1">
    <location>
        <begin position="219"/>
        <end position="261"/>
    </location>
</feature>
<dbReference type="AlphaFoldDB" id="A0A1I4HY94"/>
<evidence type="ECO:0000256" key="1">
    <source>
        <dbReference type="SAM" id="MobiDB-lite"/>
    </source>
</evidence>
<reference evidence="3" key="1">
    <citation type="submission" date="2016-10" db="EMBL/GenBank/DDBJ databases">
        <authorList>
            <person name="Varghese N."/>
            <person name="Submissions S."/>
        </authorList>
    </citation>
    <scope>NUCLEOTIDE SEQUENCE [LARGE SCALE GENOMIC DNA]</scope>
    <source>
        <strain evidence="3">PL19</strain>
    </source>
</reference>
<name>A0A1I4HY94_9ACTN</name>
<proteinExistence type="predicted"/>
<protein>
    <submittedName>
        <fullName evidence="2">Uncharacterized protein</fullName>
    </submittedName>
</protein>